<comment type="caution">
    <text evidence="1">The sequence shown here is derived from an EMBL/GenBank/DDBJ whole genome shotgun (WGS) entry which is preliminary data.</text>
</comment>
<accession>A0A0W0X3Z5</accession>
<protein>
    <submittedName>
        <fullName evidence="1">Uncharacterized protein</fullName>
    </submittedName>
</protein>
<dbReference type="EMBL" id="LNYO01000001">
    <property type="protein sequence ID" value="KTD39281.1"/>
    <property type="molecule type" value="Genomic_DNA"/>
</dbReference>
<name>A0A0W0X3Z5_9GAMM</name>
<gene>
    <name evidence="1" type="ORF">Lnau_0048</name>
</gene>
<dbReference type="AlphaFoldDB" id="A0A0W0X3Z5"/>
<evidence type="ECO:0000313" key="1">
    <source>
        <dbReference type="EMBL" id="KTD39281.1"/>
    </source>
</evidence>
<reference evidence="1 2" key="1">
    <citation type="submission" date="2015-11" db="EMBL/GenBank/DDBJ databases">
        <title>Genomic analysis of 38 Legionella species identifies large and diverse effector repertoires.</title>
        <authorList>
            <person name="Burstein D."/>
            <person name="Amaro F."/>
            <person name="Zusman T."/>
            <person name="Lifshitz Z."/>
            <person name="Cohen O."/>
            <person name="Gilbert J.A."/>
            <person name="Pupko T."/>
            <person name="Shuman H.A."/>
            <person name="Segal G."/>
        </authorList>
    </citation>
    <scope>NUCLEOTIDE SEQUENCE [LARGE SCALE GENOMIC DNA]</scope>
    <source>
        <strain evidence="1 2">ATCC 49506</strain>
    </source>
</reference>
<keyword evidence="2" id="KW-1185">Reference proteome</keyword>
<organism evidence="1 2">
    <name type="scientific">Legionella nautarum</name>
    <dbReference type="NCBI Taxonomy" id="45070"/>
    <lineage>
        <taxon>Bacteria</taxon>
        <taxon>Pseudomonadati</taxon>
        <taxon>Pseudomonadota</taxon>
        <taxon>Gammaproteobacteria</taxon>
        <taxon>Legionellales</taxon>
        <taxon>Legionellaceae</taxon>
        <taxon>Legionella</taxon>
    </lineage>
</organism>
<proteinExistence type="predicted"/>
<dbReference type="Proteomes" id="UP000054725">
    <property type="component" value="Unassembled WGS sequence"/>
</dbReference>
<evidence type="ECO:0000313" key="2">
    <source>
        <dbReference type="Proteomes" id="UP000054725"/>
    </source>
</evidence>
<sequence length="63" mass="6903">MKKERLDTANKPWYVGMRTGICHNAGQAAGVGNDVIKIQRQNQGPSPDTTSLTCTTNCQRINL</sequence>